<reference evidence="4" key="4">
    <citation type="submission" date="2023-03" db="UniProtKB">
        <authorList>
            <consortium name="EnsemblPlants"/>
        </authorList>
    </citation>
    <scope>IDENTIFICATION</scope>
    <source>
        <strain evidence="4">cv. Chiifu-401-42</strain>
    </source>
</reference>
<dbReference type="HOGENOM" id="CLU_063346_0_0_1"/>
<feature type="region of interest" description="Disordered" evidence="1">
    <location>
        <begin position="129"/>
        <end position="152"/>
    </location>
</feature>
<name>M4CEC3_BRACM</name>
<gene>
    <name evidence="3" type="ORF">BRAA10T43759Z</name>
</gene>
<evidence type="ECO:0000256" key="1">
    <source>
        <dbReference type="SAM" id="MobiDB-lite"/>
    </source>
</evidence>
<dbReference type="SUPFAM" id="SSF46565">
    <property type="entry name" value="Chaperone J-domain"/>
    <property type="match status" value="1"/>
</dbReference>
<feature type="compositionally biased region" description="Polar residues" evidence="1">
    <location>
        <begin position="141"/>
        <end position="152"/>
    </location>
</feature>
<dbReference type="EMBL" id="LR031577">
    <property type="protein sequence ID" value="VDD18180.1"/>
    <property type="molecule type" value="Genomic_DNA"/>
</dbReference>
<dbReference type="Pfam" id="PF00226">
    <property type="entry name" value="DnaJ"/>
    <property type="match status" value="1"/>
</dbReference>
<dbReference type="GO" id="GO:0042026">
    <property type="term" value="P:protein refolding"/>
    <property type="evidence" value="ECO:0000318"/>
    <property type="project" value="GO_Central"/>
</dbReference>
<evidence type="ECO:0000313" key="3">
    <source>
        <dbReference type="EMBL" id="VDD18180.1"/>
    </source>
</evidence>
<organism evidence="4 5">
    <name type="scientific">Brassica campestris</name>
    <name type="common">Field mustard</name>
    <dbReference type="NCBI Taxonomy" id="3711"/>
    <lineage>
        <taxon>Eukaryota</taxon>
        <taxon>Viridiplantae</taxon>
        <taxon>Streptophyta</taxon>
        <taxon>Embryophyta</taxon>
        <taxon>Tracheophyta</taxon>
        <taxon>Spermatophyta</taxon>
        <taxon>Magnoliopsida</taxon>
        <taxon>eudicotyledons</taxon>
        <taxon>Gunneridae</taxon>
        <taxon>Pentapetalae</taxon>
        <taxon>rosids</taxon>
        <taxon>malvids</taxon>
        <taxon>Brassicales</taxon>
        <taxon>Brassicaceae</taxon>
        <taxon>Brassiceae</taxon>
        <taxon>Brassica</taxon>
    </lineage>
</organism>
<dbReference type="Gene3D" id="1.10.287.110">
    <property type="entry name" value="DnaJ domain"/>
    <property type="match status" value="1"/>
</dbReference>
<evidence type="ECO:0000259" key="2">
    <source>
        <dbReference type="PROSITE" id="PS50076"/>
    </source>
</evidence>
<dbReference type="OMA" id="CFYVISC"/>
<dbReference type="GO" id="GO:0005737">
    <property type="term" value="C:cytoplasm"/>
    <property type="evidence" value="ECO:0000318"/>
    <property type="project" value="GO_Central"/>
</dbReference>
<evidence type="ECO:0000313" key="5">
    <source>
        <dbReference type="Proteomes" id="UP000011750"/>
    </source>
</evidence>
<keyword evidence="5" id="KW-1185">Reference proteome</keyword>
<dbReference type="PRINTS" id="PR00625">
    <property type="entry name" value="JDOMAIN"/>
</dbReference>
<evidence type="ECO:0000313" key="4">
    <source>
        <dbReference type="EnsemblPlants" id="Bra002554.1-P"/>
    </source>
</evidence>
<feature type="region of interest" description="Disordered" evidence="1">
    <location>
        <begin position="221"/>
        <end position="240"/>
    </location>
</feature>
<reference evidence="3" key="3">
    <citation type="submission" date="2018-11" db="EMBL/GenBank/DDBJ databases">
        <authorList>
            <consortium name="Genoscope - CEA"/>
            <person name="William W."/>
        </authorList>
    </citation>
    <scope>NUCLEOTIDE SEQUENCE</scope>
</reference>
<reference evidence="5" key="1">
    <citation type="journal article" date="2011" name="Nat. Genet.">
        <title>The genome of the mesopolyploid crop species Brassica rapa.</title>
        <authorList>
            <consortium name="Brassica rapa Genome Sequencing Project Consortium"/>
            <person name="Wang X."/>
            <person name="Wang H."/>
            <person name="Wang J."/>
            <person name="Sun R."/>
            <person name="Wu J."/>
            <person name="Liu S."/>
            <person name="Bai Y."/>
            <person name="Mun J.H."/>
            <person name="Bancroft I."/>
            <person name="Cheng F."/>
            <person name="Huang S."/>
            <person name="Li X."/>
            <person name="Hua W."/>
            <person name="Wang J."/>
            <person name="Wang X."/>
            <person name="Freeling M."/>
            <person name="Pires J.C."/>
            <person name="Paterson A.H."/>
            <person name="Chalhoub B."/>
            <person name="Wang B."/>
            <person name="Hayward A."/>
            <person name="Sharpe A.G."/>
            <person name="Park B.S."/>
            <person name="Weisshaar B."/>
            <person name="Liu B."/>
            <person name="Li B."/>
            <person name="Liu B."/>
            <person name="Tong C."/>
            <person name="Song C."/>
            <person name="Duran C."/>
            <person name="Peng C."/>
            <person name="Geng C."/>
            <person name="Koh C."/>
            <person name="Lin C."/>
            <person name="Edwards D."/>
            <person name="Mu D."/>
            <person name="Shen D."/>
            <person name="Soumpourou E."/>
            <person name="Li F."/>
            <person name="Fraser F."/>
            <person name="Conant G."/>
            <person name="Lassalle G."/>
            <person name="King G.J."/>
            <person name="Bonnema G."/>
            <person name="Tang H."/>
            <person name="Wang H."/>
            <person name="Belcram H."/>
            <person name="Zhou H."/>
            <person name="Hirakawa H."/>
            <person name="Abe H."/>
            <person name="Guo H."/>
            <person name="Wang H."/>
            <person name="Jin H."/>
            <person name="Parkin I.A."/>
            <person name="Batley J."/>
            <person name="Kim J.S."/>
            <person name="Just J."/>
            <person name="Li J."/>
            <person name="Xu J."/>
            <person name="Deng J."/>
            <person name="Kim J.A."/>
            <person name="Li J."/>
            <person name="Yu J."/>
            <person name="Meng J."/>
            <person name="Wang J."/>
            <person name="Min J."/>
            <person name="Poulain J."/>
            <person name="Wang J."/>
            <person name="Hatakeyama K."/>
            <person name="Wu K."/>
            <person name="Wang L."/>
            <person name="Fang L."/>
            <person name="Trick M."/>
            <person name="Links M.G."/>
            <person name="Zhao M."/>
            <person name="Jin M."/>
            <person name="Ramchiary N."/>
            <person name="Drou N."/>
            <person name="Berkman P.J."/>
            <person name="Cai Q."/>
            <person name="Huang Q."/>
            <person name="Li R."/>
            <person name="Tabata S."/>
            <person name="Cheng S."/>
            <person name="Zhang S."/>
            <person name="Zhang S."/>
            <person name="Huang S."/>
            <person name="Sato S."/>
            <person name="Sun S."/>
            <person name="Kwon S.J."/>
            <person name="Choi S.R."/>
            <person name="Lee T.H."/>
            <person name="Fan W."/>
            <person name="Zhao X."/>
            <person name="Tan X."/>
            <person name="Xu X."/>
            <person name="Wang Y."/>
            <person name="Qiu Y."/>
            <person name="Yin Y."/>
            <person name="Li Y."/>
            <person name="Du Y."/>
            <person name="Liao Y."/>
            <person name="Lim Y."/>
            <person name="Narusaka Y."/>
            <person name="Wang Y."/>
            <person name="Wang Z."/>
            <person name="Li Z."/>
            <person name="Wang Z."/>
            <person name="Xiong Z."/>
            <person name="Zhang Z."/>
        </authorList>
    </citation>
    <scope>NUCLEOTIDE SEQUENCE [LARGE SCALE GENOMIC DNA]</scope>
    <source>
        <strain evidence="5">cv. Chiifu-401-42</strain>
    </source>
</reference>
<protein>
    <recommendedName>
        <fullName evidence="2">J domain-containing protein</fullName>
    </recommendedName>
</protein>
<dbReference type="KEGG" id="brp:103845381"/>
<dbReference type="CDD" id="cd06257">
    <property type="entry name" value="DnaJ"/>
    <property type="match status" value="1"/>
</dbReference>
<dbReference type="Gramene" id="Bra002554.1">
    <property type="protein sequence ID" value="Bra002554.1-P"/>
    <property type="gene ID" value="Bra002554"/>
</dbReference>
<dbReference type="PANTHER" id="PTHR43096:SF60">
    <property type="entry name" value="J DOMAIN-CONTAINING PROTEIN"/>
    <property type="match status" value="1"/>
</dbReference>
<dbReference type="AlphaFoldDB" id="M4CEC3"/>
<dbReference type="OrthoDB" id="10250354at2759"/>
<dbReference type="SMART" id="SM00271">
    <property type="entry name" value="DnaJ"/>
    <property type="match status" value="1"/>
</dbReference>
<feature type="domain" description="J" evidence="2">
    <location>
        <begin position="72"/>
        <end position="136"/>
    </location>
</feature>
<dbReference type="EnsemblPlants" id="Bra002554.1">
    <property type="protein sequence ID" value="Bra002554.1-P"/>
    <property type="gene ID" value="Bra002554"/>
</dbReference>
<dbReference type="InterPro" id="IPR001623">
    <property type="entry name" value="DnaJ_domain"/>
</dbReference>
<reference evidence="5" key="2">
    <citation type="journal article" date="2018" name="Hortic Res">
        <title>Improved Brassica rapa reference genome by single-molecule sequencing and chromosome conformation capture technologies.</title>
        <authorList>
            <person name="Zhang L."/>
            <person name="Cai X."/>
            <person name="Wu J."/>
            <person name="Liu M."/>
            <person name="Grob S."/>
            <person name="Cheng F."/>
            <person name="Liang J."/>
            <person name="Cai C."/>
            <person name="Liu Z."/>
            <person name="Liu B."/>
            <person name="Wang F."/>
            <person name="Li S."/>
            <person name="Liu F."/>
            <person name="Li X."/>
            <person name="Cheng L."/>
            <person name="Yang W."/>
            <person name="Li M.H."/>
            <person name="Grossniklaus U."/>
            <person name="Zheng H."/>
            <person name="Wang X."/>
        </authorList>
    </citation>
    <scope>NUCLEOTIDE SEQUENCE [LARGE SCALE GENOMIC DNA]</scope>
    <source>
        <strain evidence="5">cv. Chiifu-401-42</strain>
    </source>
</reference>
<dbReference type="InParanoid" id="M4CEC3"/>
<proteinExistence type="predicted"/>
<dbReference type="GO" id="GO:0051082">
    <property type="term" value="F:unfolded protein binding"/>
    <property type="evidence" value="ECO:0000318"/>
    <property type="project" value="GO_Central"/>
</dbReference>
<accession>M4CEC3</accession>
<dbReference type="Proteomes" id="UP000011750">
    <property type="component" value="Chromosome A10"/>
</dbReference>
<dbReference type="InterPro" id="IPR036869">
    <property type="entry name" value="J_dom_sf"/>
</dbReference>
<accession>A0A3P6CUJ2</accession>
<dbReference type="PANTHER" id="PTHR43096">
    <property type="entry name" value="DNAJ HOMOLOG 1, MITOCHONDRIAL-RELATED"/>
    <property type="match status" value="1"/>
</dbReference>
<dbReference type="PROSITE" id="PS50076">
    <property type="entry name" value="DNAJ_2"/>
    <property type="match status" value="1"/>
</dbReference>
<sequence>MYATSSTLFPPQSLFLSPHLPPKPFFCRLKFQCFYVISCSYGGCFSGGSFCDRRSYGQRRRKRFIVPKARVSPYEVLGVSPSATPQDIKRAYRKLALKYHPDVNKEANAQEKFLRIKHAYTTLINSESRRNYRSDRPASGYSGQTNQKSNSQVEEDFYGLGEIVKDVQITIGDFFKDLEEEFKSWEASASSSSQGTPKSLWEELAEIGEEFVEFLEKELNISDGDNDGPSKTGERFDFDESFSTDTKNSIEVNIDEIEATLAQLKKYLGL</sequence>
<dbReference type="eggNOG" id="KOG0714">
    <property type="taxonomic scope" value="Eukaryota"/>
</dbReference>
<dbReference type="STRING" id="51351.M4CEC3"/>